<feature type="region of interest" description="Disordered" evidence="3">
    <location>
        <begin position="1"/>
        <end position="28"/>
    </location>
</feature>
<protein>
    <submittedName>
        <fullName evidence="5">DnaB-like helicase N-terminal domain-containing protein</fullName>
    </submittedName>
</protein>
<evidence type="ECO:0000259" key="4">
    <source>
        <dbReference type="Pfam" id="PF00772"/>
    </source>
</evidence>
<evidence type="ECO:0000256" key="1">
    <source>
        <dbReference type="ARBA" id="ARBA00022705"/>
    </source>
</evidence>
<organism evidence="5 6">
    <name type="scientific">Dietzia cinnamea</name>
    <dbReference type="NCBI Taxonomy" id="321318"/>
    <lineage>
        <taxon>Bacteria</taxon>
        <taxon>Bacillati</taxon>
        <taxon>Actinomycetota</taxon>
        <taxon>Actinomycetes</taxon>
        <taxon>Mycobacteriales</taxon>
        <taxon>Dietziaceae</taxon>
        <taxon>Dietzia</taxon>
    </lineage>
</organism>
<dbReference type="InterPro" id="IPR007693">
    <property type="entry name" value="DNA_helicase_DnaB-like_N"/>
</dbReference>
<dbReference type="SUPFAM" id="SSF48024">
    <property type="entry name" value="N-terminal domain of DnaB helicase"/>
    <property type="match status" value="1"/>
</dbReference>
<dbReference type="InterPro" id="IPR016136">
    <property type="entry name" value="DNA_helicase_N/primase_C"/>
</dbReference>
<feature type="region of interest" description="Disordered" evidence="3">
    <location>
        <begin position="172"/>
        <end position="200"/>
    </location>
</feature>
<dbReference type="Pfam" id="PF00772">
    <property type="entry name" value="DnaB"/>
    <property type="match status" value="1"/>
</dbReference>
<proteinExistence type="predicted"/>
<dbReference type="Gene3D" id="1.10.860.10">
    <property type="entry name" value="DNAb Helicase, Chain A"/>
    <property type="match status" value="1"/>
</dbReference>
<gene>
    <name evidence="5" type="ORF">AB6N35_00170</name>
</gene>
<feature type="compositionally biased region" description="Polar residues" evidence="3">
    <location>
        <begin position="189"/>
        <end position="200"/>
    </location>
</feature>
<feature type="domain" description="DNA helicase DnaB-like N-terminal" evidence="4">
    <location>
        <begin position="32"/>
        <end position="102"/>
    </location>
</feature>
<dbReference type="Proteomes" id="UP001560293">
    <property type="component" value="Unassembled WGS sequence"/>
</dbReference>
<keyword evidence="6" id="KW-1185">Reference proteome</keyword>
<comment type="caution">
    <text evidence="5">The sequence shown here is derived from an EMBL/GenBank/DDBJ whole genome shotgun (WGS) entry which is preliminary data.</text>
</comment>
<dbReference type="EMBL" id="JBFTEZ010000001">
    <property type="protein sequence ID" value="MEX6462781.1"/>
    <property type="molecule type" value="Genomic_DNA"/>
</dbReference>
<keyword evidence="1" id="KW-0235">DNA replication</keyword>
<dbReference type="InterPro" id="IPR036185">
    <property type="entry name" value="DNA_heli_DnaB-like_N_sf"/>
</dbReference>
<accession>A0ABV3YCV9</accession>
<keyword evidence="2" id="KW-0238">DNA-binding</keyword>
<evidence type="ECO:0000256" key="3">
    <source>
        <dbReference type="SAM" id="MobiDB-lite"/>
    </source>
</evidence>
<dbReference type="RefSeq" id="WP_369141350.1">
    <property type="nucleotide sequence ID" value="NZ_JBFTEZ010000001.1"/>
</dbReference>
<evidence type="ECO:0000313" key="6">
    <source>
        <dbReference type="Proteomes" id="UP001560293"/>
    </source>
</evidence>
<evidence type="ECO:0000313" key="5">
    <source>
        <dbReference type="EMBL" id="MEX6462781.1"/>
    </source>
</evidence>
<reference evidence="6" key="1">
    <citation type="submission" date="2024-07" db="EMBL/GenBank/DDBJ databases">
        <title>Pseudomonas strain that inhibits Aeromonas fish pathogens.</title>
        <authorList>
            <person name="Wildschutte H."/>
        </authorList>
    </citation>
    <scope>NUCLEOTIDE SEQUENCE [LARGE SCALE GENOMIC DNA]</scope>
    <source>
        <strain evidence="6">n60</strain>
    </source>
</reference>
<name>A0ABV3YCV9_9ACTN</name>
<sequence length="200" mass="21007">MATMTEDPQATADPVDVDDLAATDDAPTVPELDPEAALLCALLHTTDTTEARHITGHLTAGDFLSPRYGELYAVIADLITADEPHHPTRVLAALTSAGRMAGHHGRLLADALQTVTLLGTPAVGLTTLAADVLDAAYRRAFAATAQTLTRASAEAPTDELFEILLTQGRAMRTETRRRASLTAGPTAAQEPSATDTTRKG</sequence>
<evidence type="ECO:0000256" key="2">
    <source>
        <dbReference type="ARBA" id="ARBA00023125"/>
    </source>
</evidence>